<dbReference type="AlphaFoldDB" id="A0A4Y7TA81"/>
<keyword evidence="2" id="KW-1185">Reference proteome</keyword>
<accession>A0A4Y7TA81</accession>
<proteinExistence type="predicted"/>
<evidence type="ECO:0000313" key="1">
    <source>
        <dbReference type="EMBL" id="TEB31086.1"/>
    </source>
</evidence>
<reference evidence="1 2" key="1">
    <citation type="journal article" date="2019" name="Nat. Ecol. Evol.">
        <title>Megaphylogeny resolves global patterns of mushroom evolution.</title>
        <authorList>
            <person name="Varga T."/>
            <person name="Krizsan K."/>
            <person name="Foldi C."/>
            <person name="Dima B."/>
            <person name="Sanchez-Garcia M."/>
            <person name="Sanchez-Ramirez S."/>
            <person name="Szollosi G.J."/>
            <person name="Szarkandi J.G."/>
            <person name="Papp V."/>
            <person name="Albert L."/>
            <person name="Andreopoulos W."/>
            <person name="Angelini C."/>
            <person name="Antonin V."/>
            <person name="Barry K.W."/>
            <person name="Bougher N.L."/>
            <person name="Buchanan P."/>
            <person name="Buyck B."/>
            <person name="Bense V."/>
            <person name="Catcheside P."/>
            <person name="Chovatia M."/>
            <person name="Cooper J."/>
            <person name="Damon W."/>
            <person name="Desjardin D."/>
            <person name="Finy P."/>
            <person name="Geml J."/>
            <person name="Haridas S."/>
            <person name="Hughes K."/>
            <person name="Justo A."/>
            <person name="Karasinski D."/>
            <person name="Kautmanova I."/>
            <person name="Kiss B."/>
            <person name="Kocsube S."/>
            <person name="Kotiranta H."/>
            <person name="LaButti K.M."/>
            <person name="Lechner B.E."/>
            <person name="Liimatainen K."/>
            <person name="Lipzen A."/>
            <person name="Lukacs Z."/>
            <person name="Mihaltcheva S."/>
            <person name="Morgado L.N."/>
            <person name="Niskanen T."/>
            <person name="Noordeloos M.E."/>
            <person name="Ohm R.A."/>
            <person name="Ortiz-Santana B."/>
            <person name="Ovrebo C."/>
            <person name="Racz N."/>
            <person name="Riley R."/>
            <person name="Savchenko A."/>
            <person name="Shiryaev A."/>
            <person name="Soop K."/>
            <person name="Spirin V."/>
            <person name="Szebenyi C."/>
            <person name="Tomsovsky M."/>
            <person name="Tulloss R.E."/>
            <person name="Uehling J."/>
            <person name="Grigoriev I.V."/>
            <person name="Vagvolgyi C."/>
            <person name="Papp T."/>
            <person name="Martin F.M."/>
            <person name="Miettinen O."/>
            <person name="Hibbett D.S."/>
            <person name="Nagy L.G."/>
        </authorList>
    </citation>
    <scope>NUCLEOTIDE SEQUENCE [LARGE SCALE GENOMIC DNA]</scope>
    <source>
        <strain evidence="1 2">FP101781</strain>
    </source>
</reference>
<dbReference type="EMBL" id="QPFP01000020">
    <property type="protein sequence ID" value="TEB31086.1"/>
    <property type="molecule type" value="Genomic_DNA"/>
</dbReference>
<comment type="caution">
    <text evidence="1">The sequence shown here is derived from an EMBL/GenBank/DDBJ whole genome shotgun (WGS) entry which is preliminary data.</text>
</comment>
<name>A0A4Y7TA81_COPMI</name>
<dbReference type="Proteomes" id="UP000298030">
    <property type="component" value="Unassembled WGS sequence"/>
</dbReference>
<gene>
    <name evidence="1" type="ORF">FA13DRAFT_1709933</name>
</gene>
<sequence>MLRSNAWLYINVERSGAERNNSLVKIGASPSLTTKGVKKHTKSFAGAGIHLEKFQDKVQASWSRGSSHMPRNTIGDLMASHATSSGDGGDPVSLLDGFFQRRKNGFYDQIVTNMKRMGRSAACGATFGLDFV</sequence>
<evidence type="ECO:0000313" key="2">
    <source>
        <dbReference type="Proteomes" id="UP000298030"/>
    </source>
</evidence>
<organism evidence="1 2">
    <name type="scientific">Coprinellus micaceus</name>
    <name type="common">Glistening ink-cap mushroom</name>
    <name type="synonym">Coprinus micaceus</name>
    <dbReference type="NCBI Taxonomy" id="71717"/>
    <lineage>
        <taxon>Eukaryota</taxon>
        <taxon>Fungi</taxon>
        <taxon>Dikarya</taxon>
        <taxon>Basidiomycota</taxon>
        <taxon>Agaricomycotina</taxon>
        <taxon>Agaricomycetes</taxon>
        <taxon>Agaricomycetidae</taxon>
        <taxon>Agaricales</taxon>
        <taxon>Agaricineae</taxon>
        <taxon>Psathyrellaceae</taxon>
        <taxon>Coprinellus</taxon>
    </lineage>
</organism>
<protein>
    <submittedName>
        <fullName evidence="1">Uncharacterized protein</fullName>
    </submittedName>
</protein>